<organism evidence="3 4">
    <name type="scientific">Xylanibacter ruminicola</name>
    <name type="common">Prevotella ruminicola</name>
    <dbReference type="NCBI Taxonomy" id="839"/>
    <lineage>
        <taxon>Bacteria</taxon>
        <taxon>Pseudomonadati</taxon>
        <taxon>Bacteroidota</taxon>
        <taxon>Bacteroidia</taxon>
        <taxon>Bacteroidales</taxon>
        <taxon>Prevotellaceae</taxon>
        <taxon>Xylanibacter</taxon>
    </lineage>
</organism>
<sequence length="264" mass="29180">MKIVIVGSGNLATHLSQALSQAGQDIVQVFSRTAEHAGELAAKLGCAYTTNIDEISENADIYIISVKDDAIAGLAEKVGRKAQQAIIVHTAGSIDMQVLQPHAQRYGVLYPMQTFSKNKRVDFKPIPCFIEASDDATLATIRTLAESISENVVPATSAQRKKLHLAAVLACNFANHCYRLAEKVLEEEQMDFKLFLPLIDETAKKVSQLSPKQAQTGPMMRWDTGVMQMQMELLKDERTRQIYQLMAESIHEDATSADDTCRQP</sequence>
<feature type="domain" description="DUF2520" evidence="2">
    <location>
        <begin position="126"/>
        <end position="250"/>
    </location>
</feature>
<dbReference type="InterPro" id="IPR018931">
    <property type="entry name" value="DUF2520"/>
</dbReference>
<comment type="caution">
    <text evidence="3">The sequence shown here is derived from an EMBL/GenBank/DDBJ whole genome shotgun (WGS) entry which is preliminary data.</text>
</comment>
<dbReference type="SUPFAM" id="SSF51735">
    <property type="entry name" value="NAD(P)-binding Rossmann-fold domains"/>
    <property type="match status" value="1"/>
</dbReference>
<dbReference type="Pfam" id="PF10728">
    <property type="entry name" value="DUF2520"/>
    <property type="match status" value="1"/>
</dbReference>
<dbReference type="AlphaFoldDB" id="A0A9D5P8Q9"/>
<dbReference type="InterPro" id="IPR036291">
    <property type="entry name" value="NAD(P)-bd_dom_sf"/>
</dbReference>
<dbReference type="InterPro" id="IPR037108">
    <property type="entry name" value="TM1727-like_C_sf"/>
</dbReference>
<dbReference type="PANTHER" id="PTHR40459:SF1">
    <property type="entry name" value="CONSERVED HYPOTHETICAL ALANINE AND LEUCINE RICH PROTEIN"/>
    <property type="match status" value="1"/>
</dbReference>
<evidence type="ECO:0000313" key="3">
    <source>
        <dbReference type="EMBL" id="MBE6271076.1"/>
    </source>
</evidence>
<dbReference type="InterPro" id="IPR028939">
    <property type="entry name" value="P5C_Rdtase_cat_N"/>
</dbReference>
<dbReference type="Gene3D" id="1.10.1040.20">
    <property type="entry name" value="ProC-like, C-terminal domain"/>
    <property type="match status" value="1"/>
</dbReference>
<feature type="domain" description="Pyrroline-5-carboxylate reductase catalytic N-terminal" evidence="1">
    <location>
        <begin position="2"/>
        <end position="88"/>
    </location>
</feature>
<protein>
    <submittedName>
        <fullName evidence="3">DUF2520 domain-containing protein</fullName>
    </submittedName>
</protein>
<evidence type="ECO:0000259" key="2">
    <source>
        <dbReference type="Pfam" id="PF10728"/>
    </source>
</evidence>
<name>A0A9D5P8Q9_XYLRU</name>
<accession>A0A9D5P8Q9</accession>
<dbReference type="Proteomes" id="UP000806522">
    <property type="component" value="Unassembled WGS sequence"/>
</dbReference>
<reference evidence="3" key="1">
    <citation type="submission" date="2019-04" db="EMBL/GenBank/DDBJ databases">
        <title>Evolution of Biomass-Degrading Anaerobic Consortia Revealed by Metagenomics.</title>
        <authorList>
            <person name="Peng X."/>
        </authorList>
    </citation>
    <scope>NUCLEOTIDE SEQUENCE</scope>
    <source>
        <strain evidence="3">SIG140</strain>
    </source>
</reference>
<evidence type="ECO:0000259" key="1">
    <source>
        <dbReference type="Pfam" id="PF03807"/>
    </source>
</evidence>
<evidence type="ECO:0000313" key="4">
    <source>
        <dbReference type="Proteomes" id="UP000806522"/>
    </source>
</evidence>
<dbReference type="Pfam" id="PF03807">
    <property type="entry name" value="F420_oxidored"/>
    <property type="match status" value="1"/>
</dbReference>
<dbReference type="SUPFAM" id="SSF48179">
    <property type="entry name" value="6-phosphogluconate dehydrogenase C-terminal domain-like"/>
    <property type="match status" value="1"/>
</dbReference>
<dbReference type="PANTHER" id="PTHR40459">
    <property type="entry name" value="CONSERVED HYPOTHETICAL ALANINE AND LEUCINE RICH PROTEIN"/>
    <property type="match status" value="1"/>
</dbReference>
<dbReference type="Gene3D" id="3.40.50.720">
    <property type="entry name" value="NAD(P)-binding Rossmann-like Domain"/>
    <property type="match status" value="1"/>
</dbReference>
<dbReference type="InterPro" id="IPR008927">
    <property type="entry name" value="6-PGluconate_DH-like_C_sf"/>
</dbReference>
<gene>
    <name evidence="3" type="ORF">E7101_09010</name>
</gene>
<proteinExistence type="predicted"/>
<dbReference type="EMBL" id="SUYC01000009">
    <property type="protein sequence ID" value="MBE6271076.1"/>
    <property type="molecule type" value="Genomic_DNA"/>
</dbReference>